<feature type="domain" description="DUF4352" evidence="2">
    <location>
        <begin position="54"/>
        <end position="150"/>
    </location>
</feature>
<evidence type="ECO:0000313" key="3">
    <source>
        <dbReference type="EMBL" id="TES50591.1"/>
    </source>
</evidence>
<dbReference type="EMBL" id="SNUX01000001">
    <property type="protein sequence ID" value="TES50591.1"/>
    <property type="molecule type" value="Genomic_DNA"/>
</dbReference>
<evidence type="ECO:0000259" key="2">
    <source>
        <dbReference type="Pfam" id="PF11611"/>
    </source>
</evidence>
<dbReference type="InterPro" id="IPR029051">
    <property type="entry name" value="DUF4352"/>
</dbReference>
<evidence type="ECO:0000313" key="4">
    <source>
        <dbReference type="Proteomes" id="UP000298210"/>
    </source>
</evidence>
<accession>A0A4Y7WQA8</accession>
<sequence>MLRRGNVMKGKILILLSLLACLLIILVVTVGVTNDSTEPTASDHQDESETQELNGVYVTLNGVSVTEHSDTEQLVKVDLTAENTRESSISFLPVNLTLVDEEHYAYSHAERIETKGIIGGQLESGRSVSGEIAFIVPKDTALELVYSDHFRGGQLMFPLEVD</sequence>
<keyword evidence="1" id="KW-0732">Signal</keyword>
<reference evidence="3 4" key="1">
    <citation type="submission" date="2019-03" db="EMBL/GenBank/DDBJ databases">
        <authorList>
            <person name="Liu G."/>
        </authorList>
    </citation>
    <scope>NUCLEOTIDE SEQUENCE [LARGE SCALE GENOMIC DNA]</scope>
    <source>
        <strain evidence="3 4">DSM 19099</strain>
    </source>
</reference>
<dbReference type="Proteomes" id="UP000298210">
    <property type="component" value="Unassembled WGS sequence"/>
</dbReference>
<dbReference type="AlphaFoldDB" id="A0A4Y7WQA8"/>
<name>A0A4Y7WQA8_9BACI</name>
<protein>
    <submittedName>
        <fullName evidence="3">DUF4352 domain-containing protein</fullName>
    </submittedName>
</protein>
<dbReference type="Gene3D" id="2.60.40.1240">
    <property type="match status" value="1"/>
</dbReference>
<comment type="caution">
    <text evidence="3">The sequence shown here is derived from an EMBL/GenBank/DDBJ whole genome shotgun (WGS) entry which is preliminary data.</text>
</comment>
<organism evidence="3 4">
    <name type="scientific">Shouchella lehensis</name>
    <dbReference type="NCBI Taxonomy" id="300825"/>
    <lineage>
        <taxon>Bacteria</taxon>
        <taxon>Bacillati</taxon>
        <taxon>Bacillota</taxon>
        <taxon>Bacilli</taxon>
        <taxon>Bacillales</taxon>
        <taxon>Bacillaceae</taxon>
        <taxon>Shouchella</taxon>
    </lineage>
</organism>
<evidence type="ECO:0000256" key="1">
    <source>
        <dbReference type="ARBA" id="ARBA00022729"/>
    </source>
</evidence>
<gene>
    <name evidence="3" type="ORF">E2L03_01270</name>
</gene>
<proteinExistence type="predicted"/>
<dbReference type="InterPro" id="IPR029050">
    <property type="entry name" value="Immunoprotect_excell_Ig-like"/>
</dbReference>
<dbReference type="Pfam" id="PF11611">
    <property type="entry name" value="DUF4352"/>
    <property type="match status" value="1"/>
</dbReference>